<accession>A0A0A7LBQ5</accession>
<reference evidence="1 2" key="1">
    <citation type="journal article" date="2014" name="Appl. Environ. Microbiol.">
        <title>Comparative Genome Analysis of 'Candidatus Methanoplasma termitum' Indicates a New Mode of Energy Metabolism in the Seventh Order of Methanogens.</title>
        <authorList>
            <person name="Lang K."/>
            <person name="Schuldes J."/>
            <person name="Klingl A."/>
            <person name="Poehlein A."/>
            <person name="Daniel R."/>
            <person name="Brune A."/>
        </authorList>
    </citation>
    <scope>NUCLEOTIDE SEQUENCE [LARGE SCALE GENOMIC DNA]</scope>
    <source>
        <strain evidence="2">Mpt1</strain>
    </source>
</reference>
<dbReference type="Pfam" id="PF13483">
    <property type="entry name" value="Lactamase_B_3"/>
    <property type="match status" value="1"/>
</dbReference>
<organism evidence="1 2">
    <name type="scientific">Candidatus Methanoplasma termitum</name>
    <dbReference type="NCBI Taxonomy" id="1577791"/>
    <lineage>
        <taxon>Archaea</taxon>
        <taxon>Methanobacteriati</taxon>
        <taxon>Thermoplasmatota</taxon>
        <taxon>Thermoplasmata</taxon>
        <taxon>Methanomassiliicoccales</taxon>
        <taxon>Methanomassiliicoccaceae</taxon>
        <taxon>Candidatus Methanoplasma</taxon>
    </lineage>
</organism>
<keyword evidence="2" id="KW-1185">Reference proteome</keyword>
<dbReference type="EMBL" id="CP010070">
    <property type="protein sequence ID" value="AIZ56575.1"/>
    <property type="molecule type" value="Genomic_DNA"/>
</dbReference>
<dbReference type="GeneID" id="24818356"/>
<sequence length="196" mass="21407">MTKLLYQGHGSYRLTANDGRVVYFDPYAGEGYDAPADLILVTHDHPDHNQIQLCAKKSSCRIITNVEALEGKKHNSFDLGGITIASVEAKNLLHSPKKCVGYIVGIDGIKIYGSGDTSKTKQMGTFAALKLDYAILCGDGKFNMGLKEAAECAELIGAKHNIIVHVKPGELFDHEKAERWEAPNKLIVEPGQEIVL</sequence>
<dbReference type="STRING" id="1577791.Mpt1_c06900"/>
<dbReference type="SUPFAM" id="SSF56281">
    <property type="entry name" value="Metallo-hydrolase/oxidoreductase"/>
    <property type="match status" value="1"/>
</dbReference>
<dbReference type="GO" id="GO:0016787">
    <property type="term" value="F:hydrolase activity"/>
    <property type="evidence" value="ECO:0007669"/>
    <property type="project" value="UniProtKB-KW"/>
</dbReference>
<name>A0A0A7LBQ5_9ARCH</name>
<dbReference type="PANTHER" id="PTHR43546">
    <property type="entry name" value="UPF0173 METAL-DEPENDENT HYDROLASE MJ1163-RELATED"/>
    <property type="match status" value="1"/>
</dbReference>
<dbReference type="InterPro" id="IPR050114">
    <property type="entry name" value="UPF0173_UPF0282_UlaG_hydrolase"/>
</dbReference>
<dbReference type="KEGG" id="mear:Mpt1_c06900"/>
<gene>
    <name evidence="1" type="ORF">Mpt1_c06900</name>
</gene>
<dbReference type="Proteomes" id="UP000030787">
    <property type="component" value="Chromosome"/>
</dbReference>
<dbReference type="InterPro" id="IPR036866">
    <property type="entry name" value="RibonucZ/Hydroxyglut_hydro"/>
</dbReference>
<dbReference type="PANTHER" id="PTHR43546:SF3">
    <property type="entry name" value="UPF0173 METAL-DEPENDENT HYDROLASE MJ1163"/>
    <property type="match status" value="1"/>
</dbReference>
<protein>
    <submittedName>
        <fullName evidence="1">Metal-dependent hydrolase</fullName>
    </submittedName>
</protein>
<dbReference type="AlphaFoldDB" id="A0A0A7LBQ5"/>
<evidence type="ECO:0000313" key="2">
    <source>
        <dbReference type="Proteomes" id="UP000030787"/>
    </source>
</evidence>
<proteinExistence type="predicted"/>
<dbReference type="HOGENOM" id="CLU_070010_2_0_2"/>
<evidence type="ECO:0000313" key="1">
    <source>
        <dbReference type="EMBL" id="AIZ56575.1"/>
    </source>
</evidence>
<dbReference type="Gene3D" id="3.60.15.10">
    <property type="entry name" value="Ribonuclease Z/Hydroxyacylglutathione hydrolase-like"/>
    <property type="match status" value="1"/>
</dbReference>
<dbReference type="OrthoDB" id="28313at2157"/>
<dbReference type="RefSeq" id="WP_048112169.1">
    <property type="nucleotide sequence ID" value="NZ_CP010070.1"/>
</dbReference>
<keyword evidence="1" id="KW-0378">Hydrolase</keyword>